<organism evidence="1">
    <name type="scientific">Darwinula stevensoni</name>
    <dbReference type="NCBI Taxonomy" id="69355"/>
    <lineage>
        <taxon>Eukaryota</taxon>
        <taxon>Metazoa</taxon>
        <taxon>Ecdysozoa</taxon>
        <taxon>Arthropoda</taxon>
        <taxon>Crustacea</taxon>
        <taxon>Oligostraca</taxon>
        <taxon>Ostracoda</taxon>
        <taxon>Podocopa</taxon>
        <taxon>Podocopida</taxon>
        <taxon>Darwinulocopina</taxon>
        <taxon>Darwinuloidea</taxon>
        <taxon>Darwinulidae</taxon>
        <taxon>Darwinula</taxon>
    </lineage>
</organism>
<proteinExistence type="predicted"/>
<dbReference type="AlphaFoldDB" id="A0A7R8X603"/>
<dbReference type="EMBL" id="CAJPEV010000684">
    <property type="protein sequence ID" value="CAG0887613.1"/>
    <property type="molecule type" value="Genomic_DNA"/>
</dbReference>
<dbReference type="Proteomes" id="UP000677054">
    <property type="component" value="Unassembled WGS sequence"/>
</dbReference>
<name>A0A7R8X603_9CRUS</name>
<evidence type="ECO:0000313" key="1">
    <source>
        <dbReference type="EMBL" id="CAD7244678.1"/>
    </source>
</evidence>
<protein>
    <submittedName>
        <fullName evidence="1">Uncharacterized protein</fullName>
    </submittedName>
</protein>
<gene>
    <name evidence="1" type="ORF">DSTB1V02_LOCUS4565</name>
</gene>
<keyword evidence="2" id="KW-1185">Reference proteome</keyword>
<accession>A0A7R8X603</accession>
<evidence type="ECO:0000313" key="2">
    <source>
        <dbReference type="Proteomes" id="UP000677054"/>
    </source>
</evidence>
<reference evidence="1" key="1">
    <citation type="submission" date="2020-11" db="EMBL/GenBank/DDBJ databases">
        <authorList>
            <person name="Tran Van P."/>
        </authorList>
    </citation>
    <scope>NUCLEOTIDE SEQUENCE</scope>
</reference>
<dbReference type="EMBL" id="LR900201">
    <property type="protein sequence ID" value="CAD7244678.1"/>
    <property type="molecule type" value="Genomic_DNA"/>
</dbReference>
<sequence length="135" mass="15790">MGMEKRMRRDEPRTRKTLRVRLGLWRSREEERFRTKPRVSVSQVLGGGCAVSQNSMVCAKQAMGGRWRAWASFLLVFPVWGRENLEVRREDPEYRREVRLGGSPLPLDHQVAIYIPDNHAKRSLVYTPTCRPPDR</sequence>